<dbReference type="Proteomes" id="UP001231124">
    <property type="component" value="Unassembled WGS sequence"/>
</dbReference>
<dbReference type="InterPro" id="IPR029033">
    <property type="entry name" value="His_PPase_superfam"/>
</dbReference>
<dbReference type="GO" id="GO:0004619">
    <property type="term" value="F:phosphoglycerate mutase activity"/>
    <property type="evidence" value="ECO:0007669"/>
    <property type="project" value="UniProtKB-EC"/>
</dbReference>
<name>A0ABU0HYL1_9HYPH</name>
<dbReference type="Gene3D" id="3.40.50.1240">
    <property type="entry name" value="Phosphoglycerate mutase-like"/>
    <property type="match status" value="1"/>
</dbReference>
<dbReference type="InterPro" id="IPR050275">
    <property type="entry name" value="PGM_Phosphatase"/>
</dbReference>
<dbReference type="PANTHER" id="PTHR48100">
    <property type="entry name" value="BROAD-SPECIFICITY PHOSPHATASE YOR283W-RELATED"/>
    <property type="match status" value="1"/>
</dbReference>
<feature type="region of interest" description="Disordered" evidence="1">
    <location>
        <begin position="107"/>
        <end position="127"/>
    </location>
</feature>
<dbReference type="RefSeq" id="WP_238201980.1">
    <property type="nucleotide sequence ID" value="NZ_BPQE01000007.1"/>
</dbReference>
<dbReference type="CDD" id="cd07067">
    <property type="entry name" value="HP_PGM_like"/>
    <property type="match status" value="1"/>
</dbReference>
<gene>
    <name evidence="2" type="ORF">QO012_001918</name>
</gene>
<dbReference type="PIRSF" id="PIRSF000709">
    <property type="entry name" value="6PFK_2-Ptase"/>
    <property type="match status" value="1"/>
</dbReference>
<dbReference type="InterPro" id="IPR013078">
    <property type="entry name" value="His_Pase_superF_clade-1"/>
</dbReference>
<dbReference type="EMBL" id="JAUSVP010000004">
    <property type="protein sequence ID" value="MDQ0447422.1"/>
    <property type="molecule type" value="Genomic_DNA"/>
</dbReference>
<dbReference type="Pfam" id="PF00300">
    <property type="entry name" value="His_Phos_1"/>
    <property type="match status" value="1"/>
</dbReference>
<dbReference type="PANTHER" id="PTHR48100:SF59">
    <property type="entry name" value="ADENOSYLCOBALAMIN_ALPHA-RIBAZOLE PHOSPHATASE"/>
    <property type="match status" value="1"/>
</dbReference>
<dbReference type="SUPFAM" id="SSF53254">
    <property type="entry name" value="Phosphoglycerate mutase-like"/>
    <property type="match status" value="1"/>
</dbReference>
<dbReference type="SMART" id="SM00855">
    <property type="entry name" value="PGAM"/>
    <property type="match status" value="1"/>
</dbReference>
<evidence type="ECO:0000256" key="1">
    <source>
        <dbReference type="SAM" id="MobiDB-lite"/>
    </source>
</evidence>
<evidence type="ECO:0000313" key="3">
    <source>
        <dbReference type="Proteomes" id="UP001231124"/>
    </source>
</evidence>
<organism evidence="2 3">
    <name type="scientific">Methylobacterium aerolatum</name>
    <dbReference type="NCBI Taxonomy" id="418708"/>
    <lineage>
        <taxon>Bacteria</taxon>
        <taxon>Pseudomonadati</taxon>
        <taxon>Pseudomonadota</taxon>
        <taxon>Alphaproteobacteria</taxon>
        <taxon>Hyphomicrobiales</taxon>
        <taxon>Methylobacteriaceae</taxon>
        <taxon>Methylobacterium</taxon>
    </lineage>
</organism>
<comment type="caution">
    <text evidence="2">The sequence shown here is derived from an EMBL/GenBank/DDBJ whole genome shotgun (WGS) entry which is preliminary data.</text>
</comment>
<keyword evidence="2" id="KW-0413">Isomerase</keyword>
<keyword evidence="3" id="KW-1185">Reference proteome</keyword>
<protein>
    <submittedName>
        <fullName evidence="2">Phosphoglycerate mutase</fullName>
        <ecNumber evidence="2">5.4.2.12</ecNumber>
    </submittedName>
</protein>
<sequence>MQTIYFIRHGQTGWNAEGRLQGSRDIDLNAAGEAQAAAVAPRLAALAGDDLAGLDFVASPLLRTRRTMEIMRTALGLPAQDYRTDPRLREIGFGAWEGSTWAEIRRRDPSAASQRDRMRWSHRPPGQGGESYAMLVERVGPVFAELGPRAVVVAHGGVARAMLVALGQLDIYAAPRLGIHQGEVLVVDGKGWRWA</sequence>
<evidence type="ECO:0000313" key="2">
    <source>
        <dbReference type="EMBL" id="MDQ0447422.1"/>
    </source>
</evidence>
<accession>A0ABU0HYL1</accession>
<reference evidence="2 3" key="1">
    <citation type="submission" date="2023-07" db="EMBL/GenBank/DDBJ databases">
        <title>Genomic Encyclopedia of Type Strains, Phase IV (KMG-IV): sequencing the most valuable type-strain genomes for metagenomic binning, comparative biology and taxonomic classification.</title>
        <authorList>
            <person name="Goeker M."/>
        </authorList>
    </citation>
    <scope>NUCLEOTIDE SEQUENCE [LARGE SCALE GENOMIC DNA]</scope>
    <source>
        <strain evidence="2 3">DSM 19013</strain>
    </source>
</reference>
<proteinExistence type="predicted"/>
<dbReference type="EC" id="5.4.2.12" evidence="2"/>
<feature type="compositionally biased region" description="Basic and acidic residues" evidence="1">
    <location>
        <begin position="107"/>
        <end position="119"/>
    </location>
</feature>